<name>A0A949NI02_9FIRM</name>
<dbReference type="RefSeq" id="WP_238723061.1">
    <property type="nucleotide sequence ID" value="NZ_JAHQCW010000050.1"/>
</dbReference>
<dbReference type="PANTHER" id="PTHR12110:SF41">
    <property type="entry name" value="INOSOSE DEHYDRATASE"/>
    <property type="match status" value="1"/>
</dbReference>
<comment type="caution">
    <text evidence="2">The sequence shown here is derived from an EMBL/GenBank/DDBJ whole genome shotgun (WGS) entry which is preliminary data.</text>
</comment>
<accession>A0A949NI02</accession>
<dbReference type="GO" id="GO:0016853">
    <property type="term" value="F:isomerase activity"/>
    <property type="evidence" value="ECO:0007669"/>
    <property type="project" value="UniProtKB-KW"/>
</dbReference>
<dbReference type="EMBL" id="JAHQCW010000050">
    <property type="protein sequence ID" value="MBU9739143.1"/>
    <property type="molecule type" value="Genomic_DNA"/>
</dbReference>
<protein>
    <submittedName>
        <fullName evidence="2">Sugar phosphate isomerase/epimerase</fullName>
    </submittedName>
</protein>
<dbReference type="AlphaFoldDB" id="A0A949NI02"/>
<evidence type="ECO:0000313" key="2">
    <source>
        <dbReference type="EMBL" id="MBU9739143.1"/>
    </source>
</evidence>
<feature type="domain" description="Xylose isomerase-like TIM barrel" evidence="1">
    <location>
        <begin position="20"/>
        <end position="262"/>
    </location>
</feature>
<dbReference type="PANTHER" id="PTHR12110">
    <property type="entry name" value="HYDROXYPYRUVATE ISOMERASE"/>
    <property type="match status" value="1"/>
</dbReference>
<dbReference type="InterPro" id="IPR013022">
    <property type="entry name" value="Xyl_isomerase-like_TIM-brl"/>
</dbReference>
<evidence type="ECO:0000259" key="1">
    <source>
        <dbReference type="Pfam" id="PF01261"/>
    </source>
</evidence>
<keyword evidence="3" id="KW-1185">Reference proteome</keyword>
<gene>
    <name evidence="2" type="ORF">KTH89_21630</name>
</gene>
<dbReference type="SUPFAM" id="SSF51658">
    <property type="entry name" value="Xylose isomerase-like"/>
    <property type="match status" value="1"/>
</dbReference>
<dbReference type="Pfam" id="PF01261">
    <property type="entry name" value="AP_endonuc_2"/>
    <property type="match status" value="1"/>
</dbReference>
<dbReference type="InterPro" id="IPR036237">
    <property type="entry name" value="Xyl_isomerase-like_sf"/>
</dbReference>
<dbReference type="Proteomes" id="UP000712157">
    <property type="component" value="Unassembled WGS sequence"/>
</dbReference>
<organism evidence="2 3">
    <name type="scientific">Diplocloster agilis</name>
    <dbReference type="NCBI Taxonomy" id="2850323"/>
    <lineage>
        <taxon>Bacteria</taxon>
        <taxon>Bacillati</taxon>
        <taxon>Bacillota</taxon>
        <taxon>Clostridia</taxon>
        <taxon>Lachnospirales</taxon>
        <taxon>Lachnospiraceae</taxon>
        <taxon>Diplocloster</taxon>
    </lineage>
</organism>
<sequence length="287" mass="31498">MNKIGVMLEAFRTEPLKALTLAREAGADAVQFYAGVGPLDLDRLSLSERREFEKALQKSGLEISAVCADLGGHGFAIPQDNPERIAKTGRMIKWAGELNCRTVTTHLGVIPADPASSVRRVLAEACRRIDELCGACGVRLAIETGPETTSVLHDFLTGLDCPSIGVNYDPANLVMVTGDDPIKGVRLLADRIVHTHVKDGKMLKQTDPAVIYRYFAEGGIGDMRLSDYFIETPLGEGDVDLPLWFKALRDISYSGYLTIERETLNDCFEEIQGCVRKVQELLGTRTE</sequence>
<keyword evidence="2" id="KW-0413">Isomerase</keyword>
<reference evidence="2" key="1">
    <citation type="submission" date="2021-06" db="EMBL/GenBank/DDBJ databases">
        <title>Description of novel taxa of the family Lachnospiraceae.</title>
        <authorList>
            <person name="Chaplin A.V."/>
            <person name="Sokolova S.R."/>
            <person name="Pikina A.P."/>
            <person name="Korzhanova M."/>
            <person name="Belova V."/>
            <person name="Korostin D."/>
            <person name="Efimov B.A."/>
        </authorList>
    </citation>
    <scope>NUCLEOTIDE SEQUENCE</scope>
    <source>
        <strain evidence="2">ASD5720</strain>
    </source>
</reference>
<proteinExistence type="predicted"/>
<dbReference type="InterPro" id="IPR050312">
    <property type="entry name" value="IolE/XylAMocC-like"/>
</dbReference>
<dbReference type="Gene3D" id="3.20.20.150">
    <property type="entry name" value="Divalent-metal-dependent TIM barrel enzymes"/>
    <property type="match status" value="1"/>
</dbReference>
<evidence type="ECO:0000313" key="3">
    <source>
        <dbReference type="Proteomes" id="UP000712157"/>
    </source>
</evidence>